<name>A0AAV7TTR8_PLEWA</name>
<dbReference type="AlphaFoldDB" id="A0AAV7TTR8"/>
<comment type="caution">
    <text evidence="1">The sequence shown here is derived from an EMBL/GenBank/DDBJ whole genome shotgun (WGS) entry which is preliminary data.</text>
</comment>
<reference evidence="1" key="1">
    <citation type="journal article" date="2022" name="bioRxiv">
        <title>Sequencing and chromosome-scale assembly of the giantPleurodeles waltlgenome.</title>
        <authorList>
            <person name="Brown T."/>
            <person name="Elewa A."/>
            <person name="Iarovenko S."/>
            <person name="Subramanian E."/>
            <person name="Araus A.J."/>
            <person name="Petzold A."/>
            <person name="Susuki M."/>
            <person name="Suzuki K.-i.T."/>
            <person name="Hayashi T."/>
            <person name="Toyoda A."/>
            <person name="Oliveira C."/>
            <person name="Osipova E."/>
            <person name="Leigh N.D."/>
            <person name="Simon A."/>
            <person name="Yun M.H."/>
        </authorList>
    </citation>
    <scope>NUCLEOTIDE SEQUENCE</scope>
    <source>
        <strain evidence="1">20211129_DDA</strain>
        <tissue evidence="1">Liver</tissue>
    </source>
</reference>
<protein>
    <submittedName>
        <fullName evidence="1">Uncharacterized protein</fullName>
    </submittedName>
</protein>
<evidence type="ECO:0000313" key="1">
    <source>
        <dbReference type="EMBL" id="KAJ1180124.1"/>
    </source>
</evidence>
<dbReference type="Proteomes" id="UP001066276">
    <property type="component" value="Chromosome 3_2"/>
</dbReference>
<evidence type="ECO:0000313" key="2">
    <source>
        <dbReference type="Proteomes" id="UP001066276"/>
    </source>
</evidence>
<organism evidence="1 2">
    <name type="scientific">Pleurodeles waltl</name>
    <name type="common">Iberian ribbed newt</name>
    <dbReference type="NCBI Taxonomy" id="8319"/>
    <lineage>
        <taxon>Eukaryota</taxon>
        <taxon>Metazoa</taxon>
        <taxon>Chordata</taxon>
        <taxon>Craniata</taxon>
        <taxon>Vertebrata</taxon>
        <taxon>Euteleostomi</taxon>
        <taxon>Amphibia</taxon>
        <taxon>Batrachia</taxon>
        <taxon>Caudata</taxon>
        <taxon>Salamandroidea</taxon>
        <taxon>Salamandridae</taxon>
        <taxon>Pleurodelinae</taxon>
        <taxon>Pleurodeles</taxon>
    </lineage>
</organism>
<sequence>MAAGRTKAVLAAPCPESCTILSPRAPRTLQCSHWSLVEEDVPQEVGIILRQSCITSPEQLPDLNMAAAMVISQ</sequence>
<dbReference type="EMBL" id="JANPWB010000006">
    <property type="protein sequence ID" value="KAJ1180124.1"/>
    <property type="molecule type" value="Genomic_DNA"/>
</dbReference>
<gene>
    <name evidence="1" type="ORF">NDU88_005348</name>
</gene>
<accession>A0AAV7TTR8</accession>
<proteinExistence type="predicted"/>
<keyword evidence="2" id="KW-1185">Reference proteome</keyword>